<evidence type="ECO:0000259" key="1">
    <source>
        <dbReference type="Pfam" id="PF20415"/>
    </source>
</evidence>
<evidence type="ECO:0000313" key="3">
    <source>
        <dbReference type="Proteomes" id="UP000053989"/>
    </source>
</evidence>
<reference evidence="2 3" key="1">
    <citation type="submission" date="2014-04" db="EMBL/GenBank/DDBJ databases">
        <authorList>
            <consortium name="DOE Joint Genome Institute"/>
            <person name="Kuo A."/>
            <person name="Kohler A."/>
            <person name="Nagy L.G."/>
            <person name="Floudas D."/>
            <person name="Copeland A."/>
            <person name="Barry K.W."/>
            <person name="Cichocki N."/>
            <person name="Veneault-Fourrey C."/>
            <person name="LaButti K."/>
            <person name="Lindquist E.A."/>
            <person name="Lipzen A."/>
            <person name="Lundell T."/>
            <person name="Morin E."/>
            <person name="Murat C."/>
            <person name="Sun H."/>
            <person name="Tunlid A."/>
            <person name="Henrissat B."/>
            <person name="Grigoriev I.V."/>
            <person name="Hibbett D.S."/>
            <person name="Martin F."/>
            <person name="Nordberg H.P."/>
            <person name="Cantor M.N."/>
            <person name="Hua S.X."/>
        </authorList>
    </citation>
    <scope>NUCLEOTIDE SEQUENCE [LARGE SCALE GENOMIC DNA]</scope>
    <source>
        <strain evidence="2 3">Foug A</strain>
    </source>
</reference>
<name>A0A0C3D4W4_9AGAM</name>
<reference evidence="3" key="2">
    <citation type="submission" date="2015-01" db="EMBL/GenBank/DDBJ databases">
        <title>Evolutionary Origins and Diversification of the Mycorrhizal Mutualists.</title>
        <authorList>
            <consortium name="DOE Joint Genome Institute"/>
            <consortium name="Mycorrhizal Genomics Consortium"/>
            <person name="Kohler A."/>
            <person name="Kuo A."/>
            <person name="Nagy L.G."/>
            <person name="Floudas D."/>
            <person name="Copeland A."/>
            <person name="Barry K.W."/>
            <person name="Cichocki N."/>
            <person name="Veneault-Fourrey C."/>
            <person name="LaButti K."/>
            <person name="Lindquist E.A."/>
            <person name="Lipzen A."/>
            <person name="Lundell T."/>
            <person name="Morin E."/>
            <person name="Murat C."/>
            <person name="Riley R."/>
            <person name="Ohm R."/>
            <person name="Sun H."/>
            <person name="Tunlid A."/>
            <person name="Henrissat B."/>
            <person name="Grigoriev I.V."/>
            <person name="Hibbett D.S."/>
            <person name="Martin F."/>
        </authorList>
    </citation>
    <scope>NUCLEOTIDE SEQUENCE [LARGE SCALE GENOMIC DNA]</scope>
    <source>
        <strain evidence="3">Foug A</strain>
    </source>
</reference>
<feature type="domain" description="DUF6699" evidence="1">
    <location>
        <begin position="142"/>
        <end position="285"/>
    </location>
</feature>
<dbReference type="Pfam" id="PF20415">
    <property type="entry name" value="DUF6699"/>
    <property type="match status" value="1"/>
</dbReference>
<dbReference type="InParanoid" id="A0A0C3D4W4"/>
<dbReference type="AlphaFoldDB" id="A0A0C3D4W4"/>
<dbReference type="OrthoDB" id="3251728at2759"/>
<accession>A0A0C3D4W4</accession>
<keyword evidence="3" id="KW-1185">Reference proteome</keyword>
<dbReference type="InterPro" id="IPR046522">
    <property type="entry name" value="DUF6699"/>
</dbReference>
<proteinExistence type="predicted"/>
<organism evidence="2 3">
    <name type="scientific">Scleroderma citrinum Foug A</name>
    <dbReference type="NCBI Taxonomy" id="1036808"/>
    <lineage>
        <taxon>Eukaryota</taxon>
        <taxon>Fungi</taxon>
        <taxon>Dikarya</taxon>
        <taxon>Basidiomycota</taxon>
        <taxon>Agaricomycotina</taxon>
        <taxon>Agaricomycetes</taxon>
        <taxon>Agaricomycetidae</taxon>
        <taxon>Boletales</taxon>
        <taxon>Sclerodermatineae</taxon>
        <taxon>Sclerodermataceae</taxon>
        <taxon>Scleroderma</taxon>
    </lineage>
</organism>
<dbReference type="HOGENOM" id="CLU_066470_0_0_1"/>
<dbReference type="Proteomes" id="UP000053989">
    <property type="component" value="Unassembled WGS sequence"/>
</dbReference>
<protein>
    <recommendedName>
        <fullName evidence="1">DUF6699 domain-containing protein</fullName>
    </recommendedName>
</protein>
<dbReference type="EMBL" id="KN822286">
    <property type="protein sequence ID" value="KIM51101.1"/>
    <property type="molecule type" value="Genomic_DNA"/>
</dbReference>
<gene>
    <name evidence="2" type="ORF">SCLCIDRAFT_144041</name>
</gene>
<dbReference type="STRING" id="1036808.A0A0C3D4W4"/>
<evidence type="ECO:0000313" key="2">
    <source>
        <dbReference type="EMBL" id="KIM51101.1"/>
    </source>
</evidence>
<sequence>MSDPYLYNHVAFQPTSYLNYTPYEPIRSPFIPSATFASSPILSTSPYLGPSTYPQAYEESYGYGDTYLPPLSRRPSWHAGMASSPYIQQTELPYYRSRRRSFSNCCGSISNLLPWAYSRHGYSSDIELHPLLNGDPPYPGFYFDLSSPTFSPMRRIDRGESILLSQEELYQPATNPPITRMRITHHSIPQWPIDFRLQYDEYQMAGGTQSPITMGDVLYMIYMSLRRQITHDDWYQLSSFKHDAVTQAYYRRCRSVPSLETLEVSQGVKRVDYLKENYMFAGLIRALDEDGFFHWKLLTESAYYY</sequence>